<feature type="transmembrane region" description="Helical" evidence="2">
    <location>
        <begin position="258"/>
        <end position="278"/>
    </location>
</feature>
<dbReference type="EMBL" id="AK353689">
    <property type="protein sequence ID" value="BAJ84908.1"/>
    <property type="molecule type" value="mRNA"/>
</dbReference>
<feature type="compositionally biased region" description="Low complexity" evidence="1">
    <location>
        <begin position="122"/>
        <end position="132"/>
    </location>
</feature>
<proteinExistence type="evidence at transcript level"/>
<dbReference type="RefSeq" id="XP_044950800.1">
    <property type="nucleotide sequence ID" value="XM_045094865.1"/>
</dbReference>
<dbReference type="KEGG" id="hvg:123401136"/>
<name>F2CPY7_HORVV</name>
<keyword evidence="2" id="KW-0472">Membrane</keyword>
<protein>
    <submittedName>
        <fullName evidence="3">Predicted protein</fullName>
    </submittedName>
</protein>
<evidence type="ECO:0000313" key="3">
    <source>
        <dbReference type="EMBL" id="BAJ84908.1"/>
    </source>
</evidence>
<feature type="compositionally biased region" description="Basic and acidic residues" evidence="1">
    <location>
        <begin position="158"/>
        <end position="169"/>
    </location>
</feature>
<sequence>MEVTAPSRVAGVSAGHRRAGISYRPKTRTPNTSKAEQTGDGGADRRRPPPAPRGKPRIITVDEGKHRPTQCSSRLMAAKQGQTLQGGALSRASGAVAWACHLHHVAANHGRRRAGPQPPSPGSAGAQPSSRGRTPKGSHRPRARHARSRGPTLWIWGRRRETLGPEKHSSVSLVEPHARGGRPPGSEVPPPPDTPGLCPAWSTGGGSFIFRYMNFYCLVAACSSWIFKASFLRIHARTLTSGQKCTSCFGPSSGRTHLIYAHFIFVSTLAILYIYCLLG</sequence>
<reference evidence="3" key="1">
    <citation type="journal article" date="2011" name="Plant Physiol.">
        <title>Comprehensive sequence analysis of 24,783 barley full-length cDNAs derived from 12 clone libraries.</title>
        <authorList>
            <person name="Matsumoto T."/>
            <person name="Tanaka T."/>
            <person name="Sakai H."/>
            <person name="Amano N."/>
            <person name="Kanamori H."/>
            <person name="Kurita K."/>
            <person name="Kikuta A."/>
            <person name="Kamiya K."/>
            <person name="Yamamoto M."/>
            <person name="Ikawa H."/>
            <person name="Fujii N."/>
            <person name="Hori K."/>
            <person name="Itoh T."/>
            <person name="Sato K."/>
        </authorList>
    </citation>
    <scope>NUCLEOTIDE SEQUENCE</scope>
    <source>
        <tissue evidence="3">Shoot</tissue>
    </source>
</reference>
<evidence type="ECO:0000256" key="2">
    <source>
        <dbReference type="SAM" id="Phobius"/>
    </source>
</evidence>
<feature type="region of interest" description="Disordered" evidence="1">
    <location>
        <begin position="108"/>
        <end position="192"/>
    </location>
</feature>
<organism evidence="3">
    <name type="scientific">Hordeum vulgare subsp. vulgare</name>
    <name type="common">Domesticated barley</name>
    <dbReference type="NCBI Taxonomy" id="112509"/>
    <lineage>
        <taxon>Eukaryota</taxon>
        <taxon>Viridiplantae</taxon>
        <taxon>Streptophyta</taxon>
        <taxon>Embryophyta</taxon>
        <taxon>Tracheophyta</taxon>
        <taxon>Spermatophyta</taxon>
        <taxon>Magnoliopsida</taxon>
        <taxon>Liliopsida</taxon>
        <taxon>Poales</taxon>
        <taxon>Poaceae</taxon>
        <taxon>BOP clade</taxon>
        <taxon>Pooideae</taxon>
        <taxon>Triticodae</taxon>
        <taxon>Triticeae</taxon>
        <taxon>Hordeinae</taxon>
        <taxon>Hordeum</taxon>
    </lineage>
</organism>
<dbReference type="GeneID" id="123401136"/>
<keyword evidence="2" id="KW-0812">Transmembrane</keyword>
<keyword evidence="2" id="KW-1133">Transmembrane helix</keyword>
<evidence type="ECO:0000256" key="1">
    <source>
        <dbReference type="SAM" id="MobiDB-lite"/>
    </source>
</evidence>
<accession>F2CPY7</accession>
<feature type="region of interest" description="Disordered" evidence="1">
    <location>
        <begin position="1"/>
        <end position="70"/>
    </location>
</feature>
<feature type="compositionally biased region" description="Basic residues" evidence="1">
    <location>
        <begin position="133"/>
        <end position="148"/>
    </location>
</feature>
<dbReference type="ExpressionAtlas" id="F2CPY7">
    <property type="expression patterns" value="baseline and differential"/>
</dbReference>
<dbReference type="AlphaFoldDB" id="F2CPY7"/>